<name>A0A4R0KPJ7_9ACTN</name>
<evidence type="ECO:0000256" key="5">
    <source>
        <dbReference type="RuleBase" id="RU003707"/>
    </source>
</evidence>
<dbReference type="GO" id="GO:0006635">
    <property type="term" value="P:fatty acid beta-oxidation"/>
    <property type="evidence" value="ECO:0007669"/>
    <property type="project" value="TreeGrafter"/>
</dbReference>
<dbReference type="RefSeq" id="WP_131355913.1">
    <property type="nucleotide sequence ID" value="NZ_SJKB01000004.1"/>
</dbReference>
<dbReference type="SUPFAM" id="SSF52096">
    <property type="entry name" value="ClpP/crotonase"/>
    <property type="match status" value="1"/>
</dbReference>
<gene>
    <name evidence="6" type="ORF">E0H73_15690</name>
</gene>
<evidence type="ECO:0000256" key="1">
    <source>
        <dbReference type="ARBA" id="ARBA00005254"/>
    </source>
</evidence>
<dbReference type="Pfam" id="PF00378">
    <property type="entry name" value="ECH_1"/>
    <property type="match status" value="1"/>
</dbReference>
<comment type="catalytic activity">
    <reaction evidence="4">
        <text>a 4-saturated-(3S)-3-hydroxyacyl-CoA = a (3E)-enoyl-CoA + H2O</text>
        <dbReference type="Rhea" id="RHEA:20724"/>
        <dbReference type="ChEBI" id="CHEBI:15377"/>
        <dbReference type="ChEBI" id="CHEBI:58521"/>
        <dbReference type="ChEBI" id="CHEBI:137480"/>
        <dbReference type="EC" id="4.2.1.17"/>
    </reaction>
</comment>
<dbReference type="Proteomes" id="UP000291144">
    <property type="component" value="Unassembled WGS sequence"/>
</dbReference>
<dbReference type="InterPro" id="IPR014748">
    <property type="entry name" value="Enoyl-CoA_hydra_C"/>
</dbReference>
<comment type="similarity">
    <text evidence="1 5">Belongs to the enoyl-CoA hydratase/isomerase family.</text>
</comment>
<sequence length="257" mass="27123">MDDGRIGFEQDGYVGLLTLDRPAKLNAATRSMSTELLELIPRIDDDPSIRAVVVTGAGDRAFSVGSDIGELDRYDGPWHFRNRRDYCDALRALRTPVIAAINGYAYGGGLELALSCDIRLASSTASFAAAEIKLGWIGGGGVTALLAASVPASDAAMMLLTGDPIDAAEALRIGLVSQVLPASEVLPAATELAHRIAARPPIAAQAAKANLRAAWSMGLEQAIQYERELQAVALGTRDAAEGRAAFAERRTGDFEGR</sequence>
<dbReference type="EMBL" id="SJKB01000004">
    <property type="protein sequence ID" value="TCC62150.1"/>
    <property type="molecule type" value="Genomic_DNA"/>
</dbReference>
<dbReference type="OrthoDB" id="4470569at2"/>
<comment type="catalytic activity">
    <reaction evidence="3">
        <text>a (3S)-3-hydroxyacyl-CoA = a (2E)-enoyl-CoA + H2O</text>
        <dbReference type="Rhea" id="RHEA:16105"/>
        <dbReference type="ChEBI" id="CHEBI:15377"/>
        <dbReference type="ChEBI" id="CHEBI:57318"/>
        <dbReference type="ChEBI" id="CHEBI:58856"/>
        <dbReference type="EC" id="4.2.1.17"/>
    </reaction>
</comment>
<protein>
    <submittedName>
        <fullName evidence="6">Enoyl-CoA hydratase/isomerase family protein</fullName>
    </submittedName>
</protein>
<comment type="caution">
    <text evidence="6">The sequence shown here is derived from an EMBL/GenBank/DDBJ whole genome shotgun (WGS) entry which is preliminary data.</text>
</comment>
<proteinExistence type="inferred from homology"/>
<evidence type="ECO:0000313" key="6">
    <source>
        <dbReference type="EMBL" id="TCC62150.1"/>
    </source>
</evidence>
<dbReference type="GO" id="GO:0016853">
    <property type="term" value="F:isomerase activity"/>
    <property type="evidence" value="ECO:0007669"/>
    <property type="project" value="UniProtKB-KW"/>
</dbReference>
<accession>A0A4R0KPJ7</accession>
<dbReference type="Gene3D" id="3.90.226.10">
    <property type="entry name" value="2-enoyl-CoA Hydratase, Chain A, domain 1"/>
    <property type="match status" value="1"/>
</dbReference>
<dbReference type="PROSITE" id="PS00166">
    <property type="entry name" value="ENOYL_COA_HYDRATASE"/>
    <property type="match status" value="1"/>
</dbReference>
<dbReference type="AlphaFoldDB" id="A0A4R0KPJ7"/>
<reference evidence="6 7" key="1">
    <citation type="submission" date="2019-02" db="EMBL/GenBank/DDBJ databases">
        <title>Kribbella capetownensis sp. nov. and Kribbella speibonae sp. nov., isolated from soil.</title>
        <authorList>
            <person name="Curtis S.M."/>
            <person name="Norton I."/>
            <person name="Everest G.J."/>
            <person name="Meyers P.R."/>
        </authorList>
    </citation>
    <scope>NUCLEOTIDE SEQUENCE [LARGE SCALE GENOMIC DNA]</scope>
    <source>
        <strain evidence="6 7">NRRL B-24813</strain>
    </source>
</reference>
<dbReference type="InterPro" id="IPR018376">
    <property type="entry name" value="Enoyl-CoA_hyd/isom_CS"/>
</dbReference>
<organism evidence="6 7">
    <name type="scientific">Kribbella pittospori</name>
    <dbReference type="NCBI Taxonomy" id="722689"/>
    <lineage>
        <taxon>Bacteria</taxon>
        <taxon>Bacillati</taxon>
        <taxon>Actinomycetota</taxon>
        <taxon>Actinomycetes</taxon>
        <taxon>Propionibacteriales</taxon>
        <taxon>Kribbellaceae</taxon>
        <taxon>Kribbella</taxon>
    </lineage>
</organism>
<dbReference type="InterPro" id="IPR001753">
    <property type="entry name" value="Enoyl-CoA_hydra/iso"/>
</dbReference>
<keyword evidence="2" id="KW-0456">Lyase</keyword>
<evidence type="ECO:0000256" key="2">
    <source>
        <dbReference type="ARBA" id="ARBA00023239"/>
    </source>
</evidence>
<dbReference type="GO" id="GO:0004300">
    <property type="term" value="F:enoyl-CoA hydratase activity"/>
    <property type="evidence" value="ECO:0007669"/>
    <property type="project" value="UniProtKB-EC"/>
</dbReference>
<evidence type="ECO:0000256" key="3">
    <source>
        <dbReference type="ARBA" id="ARBA00023709"/>
    </source>
</evidence>
<keyword evidence="6" id="KW-0413">Isomerase</keyword>
<dbReference type="CDD" id="cd06558">
    <property type="entry name" value="crotonase-like"/>
    <property type="match status" value="1"/>
</dbReference>
<dbReference type="InterPro" id="IPR029045">
    <property type="entry name" value="ClpP/crotonase-like_dom_sf"/>
</dbReference>
<dbReference type="Gene3D" id="1.10.12.10">
    <property type="entry name" value="Lyase 2-enoyl-coa Hydratase, Chain A, domain 2"/>
    <property type="match status" value="1"/>
</dbReference>
<evidence type="ECO:0000313" key="7">
    <source>
        <dbReference type="Proteomes" id="UP000291144"/>
    </source>
</evidence>
<dbReference type="PANTHER" id="PTHR11941:SF54">
    <property type="entry name" value="ENOYL-COA HYDRATASE, MITOCHONDRIAL"/>
    <property type="match status" value="1"/>
</dbReference>
<keyword evidence="7" id="KW-1185">Reference proteome</keyword>
<dbReference type="PANTHER" id="PTHR11941">
    <property type="entry name" value="ENOYL-COA HYDRATASE-RELATED"/>
    <property type="match status" value="1"/>
</dbReference>
<evidence type="ECO:0000256" key="4">
    <source>
        <dbReference type="ARBA" id="ARBA00023717"/>
    </source>
</evidence>